<dbReference type="AlphaFoldDB" id="A0A1S8LYR5"/>
<keyword evidence="5" id="KW-0614">Plasmid</keyword>
<reference evidence="5 6" key="1">
    <citation type="submission" date="2022-04" db="EMBL/GenBank/DDBJ databases">
        <title>Genome sequence of C. roseum typestrain.</title>
        <authorList>
            <person name="Poehlein A."/>
            <person name="Schoch T."/>
            <person name="Duerre P."/>
            <person name="Daniel R."/>
        </authorList>
    </citation>
    <scope>NUCLEOTIDE SEQUENCE [LARGE SCALE GENOMIC DNA]</scope>
    <source>
        <strain evidence="5 6">DSM 7320</strain>
        <plasmid evidence="5 6">p330</plasmid>
    </source>
</reference>
<geneLocation type="plasmid" evidence="5 6">
    <name>p330</name>
</geneLocation>
<comment type="subcellular location">
    <subcellularLocation>
        <location evidence="1">Membrane</location>
        <topology evidence="1">Multi-pass membrane protein</topology>
    </subcellularLocation>
</comment>
<evidence type="ECO:0000256" key="3">
    <source>
        <dbReference type="ARBA" id="ARBA00022989"/>
    </source>
</evidence>
<keyword evidence="4" id="KW-0472">Membrane</keyword>
<name>A0A1S8LYR5_9CLOT</name>
<gene>
    <name evidence="5" type="ORF">CROST_045360</name>
</gene>
<dbReference type="Proteomes" id="UP000190951">
    <property type="component" value="Plasmid p330"/>
</dbReference>
<evidence type="ECO:0000313" key="6">
    <source>
        <dbReference type="Proteomes" id="UP000190951"/>
    </source>
</evidence>
<dbReference type="KEGG" id="crw:CROST_045360"/>
<evidence type="ECO:0000256" key="1">
    <source>
        <dbReference type="ARBA" id="ARBA00004141"/>
    </source>
</evidence>
<protein>
    <submittedName>
        <fullName evidence="5">Uncharacterized protein</fullName>
    </submittedName>
</protein>
<dbReference type="GO" id="GO:0016020">
    <property type="term" value="C:membrane"/>
    <property type="evidence" value="ECO:0007669"/>
    <property type="project" value="UniProtKB-SubCell"/>
</dbReference>
<keyword evidence="3" id="KW-1133">Transmembrane helix</keyword>
<organism evidence="5 6">
    <name type="scientific">Clostridium felsineum</name>
    <dbReference type="NCBI Taxonomy" id="36839"/>
    <lineage>
        <taxon>Bacteria</taxon>
        <taxon>Bacillati</taxon>
        <taxon>Bacillota</taxon>
        <taxon>Clostridia</taxon>
        <taxon>Eubacteriales</taxon>
        <taxon>Clostridiaceae</taxon>
        <taxon>Clostridium</taxon>
    </lineage>
</organism>
<keyword evidence="2" id="KW-0812">Transmembrane</keyword>
<dbReference type="EMBL" id="CP096984">
    <property type="protein sequence ID" value="URZ13758.1"/>
    <property type="molecule type" value="Genomic_DNA"/>
</dbReference>
<accession>A0A1S8LYR5</accession>
<evidence type="ECO:0000313" key="5">
    <source>
        <dbReference type="EMBL" id="URZ13758.1"/>
    </source>
</evidence>
<proteinExistence type="predicted"/>
<evidence type="ECO:0000256" key="4">
    <source>
        <dbReference type="ARBA" id="ARBA00023136"/>
    </source>
</evidence>
<keyword evidence="6" id="KW-1185">Reference proteome</keyword>
<dbReference type="STRING" id="84029.CROST_14210"/>
<dbReference type="Pfam" id="PF06271">
    <property type="entry name" value="RDD"/>
    <property type="match status" value="1"/>
</dbReference>
<dbReference type="RefSeq" id="WP_077834782.1">
    <property type="nucleotide sequence ID" value="NZ_CP096984.1"/>
</dbReference>
<dbReference type="InterPro" id="IPR010432">
    <property type="entry name" value="RDD"/>
</dbReference>
<evidence type="ECO:0000256" key="2">
    <source>
        <dbReference type="ARBA" id="ARBA00022692"/>
    </source>
</evidence>
<sequence>MKSNTLLVPKDETLLLKRALSTILDLLVWYVSYVAILLIFFSLKYDLPKSKVKLTVYKMEFDTIIKSKAFILIFLALILLWEIVIPILTDGQSYFKQKMHLKIVGNTNLNLIVRGFIKILILNPYGVIAYVISRAINITSTNMISNTLTLIAFICIILVVIDKRPIHDIIAKTYVTLE</sequence>